<proteinExistence type="predicted"/>
<reference evidence="2 3" key="1">
    <citation type="journal article" date="2019" name="J. Hered.">
        <title>An Improved Genome Assembly for Drosophila navojoa, the Basal Species in the mojavensis Cluster.</title>
        <authorList>
            <person name="Vanderlinde T."/>
            <person name="Dupim E.G."/>
            <person name="Nazario-Yepiz N.O."/>
            <person name="Carvalho A.B."/>
        </authorList>
    </citation>
    <scope>NUCLEOTIDE SEQUENCE [LARGE SCALE GENOMIC DNA]</scope>
    <source>
        <strain evidence="2">Navoj_Jal97</strain>
        <tissue evidence="2">Whole organism</tissue>
    </source>
</reference>
<sequence length="101" mass="11375">MELELELELELHSSLWMVCGLQSQSQSQLVSALGCCNPASDRPHPPASGSTSNASPDDRSHIEARCSDARFLEKRREFYELEIYVLDTCIWGNGIWYIATI</sequence>
<evidence type="ECO:0000313" key="2">
    <source>
        <dbReference type="EMBL" id="TDG44418.1"/>
    </source>
</evidence>
<dbReference type="AlphaFoldDB" id="A0A484B6U3"/>
<feature type="region of interest" description="Disordered" evidence="1">
    <location>
        <begin position="40"/>
        <end position="61"/>
    </location>
</feature>
<keyword evidence="3" id="KW-1185">Reference proteome</keyword>
<organism evidence="2 3">
    <name type="scientific">Drosophila navojoa</name>
    <name type="common">Fruit fly</name>
    <dbReference type="NCBI Taxonomy" id="7232"/>
    <lineage>
        <taxon>Eukaryota</taxon>
        <taxon>Metazoa</taxon>
        <taxon>Ecdysozoa</taxon>
        <taxon>Arthropoda</taxon>
        <taxon>Hexapoda</taxon>
        <taxon>Insecta</taxon>
        <taxon>Pterygota</taxon>
        <taxon>Neoptera</taxon>
        <taxon>Endopterygota</taxon>
        <taxon>Diptera</taxon>
        <taxon>Brachycera</taxon>
        <taxon>Muscomorpha</taxon>
        <taxon>Ephydroidea</taxon>
        <taxon>Drosophilidae</taxon>
        <taxon>Drosophila</taxon>
    </lineage>
</organism>
<gene>
    <name evidence="2" type="ORF">AWZ03_009167</name>
</gene>
<dbReference type="Proteomes" id="UP000295192">
    <property type="component" value="Unassembled WGS sequence"/>
</dbReference>
<accession>A0A484B6U3</accession>
<evidence type="ECO:0000256" key="1">
    <source>
        <dbReference type="SAM" id="MobiDB-lite"/>
    </source>
</evidence>
<dbReference type="EMBL" id="LSRL02000106">
    <property type="protein sequence ID" value="TDG44418.1"/>
    <property type="molecule type" value="Genomic_DNA"/>
</dbReference>
<comment type="caution">
    <text evidence="2">The sequence shown here is derived from an EMBL/GenBank/DDBJ whole genome shotgun (WGS) entry which is preliminary data.</text>
</comment>
<name>A0A484B6U3_DRONA</name>
<protein>
    <submittedName>
        <fullName evidence="2">Uncharacterized protein</fullName>
    </submittedName>
</protein>
<evidence type="ECO:0000313" key="3">
    <source>
        <dbReference type="Proteomes" id="UP000295192"/>
    </source>
</evidence>